<dbReference type="Proteomes" id="UP001295444">
    <property type="component" value="Chromosome 05"/>
</dbReference>
<accession>A0AAD1W8K2</accession>
<sequence>CSDAYYVSNVPLPFPSPFLIFVSQYPYFTKNNADPAEETTSSGETHTKPARQEKEFRISGNKYNEESDSTQKFKNLKDHSKFLVHFGGHGAGCVQANLPS</sequence>
<organism evidence="2 3">
    <name type="scientific">Pelobates cultripes</name>
    <name type="common">Western spadefoot toad</name>
    <dbReference type="NCBI Taxonomy" id="61616"/>
    <lineage>
        <taxon>Eukaryota</taxon>
        <taxon>Metazoa</taxon>
        <taxon>Chordata</taxon>
        <taxon>Craniata</taxon>
        <taxon>Vertebrata</taxon>
        <taxon>Euteleostomi</taxon>
        <taxon>Amphibia</taxon>
        <taxon>Batrachia</taxon>
        <taxon>Anura</taxon>
        <taxon>Pelobatoidea</taxon>
        <taxon>Pelobatidae</taxon>
        <taxon>Pelobates</taxon>
    </lineage>
</organism>
<reference evidence="2" key="1">
    <citation type="submission" date="2022-03" db="EMBL/GenBank/DDBJ databases">
        <authorList>
            <person name="Alioto T."/>
            <person name="Alioto T."/>
            <person name="Gomez Garrido J."/>
        </authorList>
    </citation>
    <scope>NUCLEOTIDE SEQUENCE</scope>
</reference>
<evidence type="ECO:0000313" key="3">
    <source>
        <dbReference type="Proteomes" id="UP001295444"/>
    </source>
</evidence>
<dbReference type="AlphaFoldDB" id="A0AAD1W8K2"/>
<keyword evidence="3" id="KW-1185">Reference proteome</keyword>
<name>A0AAD1W8K2_PELCU</name>
<feature type="non-terminal residue" evidence="2">
    <location>
        <position position="100"/>
    </location>
</feature>
<protein>
    <submittedName>
        <fullName evidence="2">Uncharacterized protein</fullName>
    </submittedName>
</protein>
<dbReference type="EMBL" id="OW240916">
    <property type="protein sequence ID" value="CAH2293531.1"/>
    <property type="molecule type" value="Genomic_DNA"/>
</dbReference>
<feature type="non-terminal residue" evidence="2">
    <location>
        <position position="1"/>
    </location>
</feature>
<proteinExistence type="predicted"/>
<gene>
    <name evidence="2" type="ORF">PECUL_23A044177</name>
</gene>
<feature type="region of interest" description="Disordered" evidence="1">
    <location>
        <begin position="32"/>
        <end position="59"/>
    </location>
</feature>
<evidence type="ECO:0000256" key="1">
    <source>
        <dbReference type="SAM" id="MobiDB-lite"/>
    </source>
</evidence>
<feature type="compositionally biased region" description="Basic and acidic residues" evidence="1">
    <location>
        <begin position="45"/>
        <end position="59"/>
    </location>
</feature>
<evidence type="ECO:0000313" key="2">
    <source>
        <dbReference type="EMBL" id="CAH2293531.1"/>
    </source>
</evidence>